<dbReference type="PANTHER" id="PTHR35333:SF3">
    <property type="entry name" value="BETA-LACTAMASE-TYPE TRANSPEPTIDASE FOLD CONTAINING PROTEIN"/>
    <property type="match status" value="1"/>
</dbReference>
<accession>A0ABT4AYX1</accession>
<dbReference type="InterPro" id="IPR000871">
    <property type="entry name" value="Beta-lactam_class-A"/>
</dbReference>
<keyword evidence="2" id="KW-0378">Hydrolase</keyword>
<evidence type="ECO:0000313" key="2">
    <source>
        <dbReference type="EMBL" id="MCY1138850.1"/>
    </source>
</evidence>
<feature type="domain" description="Beta-lactamase class A catalytic" evidence="1">
    <location>
        <begin position="20"/>
        <end position="250"/>
    </location>
</feature>
<dbReference type="PANTHER" id="PTHR35333">
    <property type="entry name" value="BETA-LACTAMASE"/>
    <property type="match status" value="1"/>
</dbReference>
<proteinExistence type="predicted"/>
<dbReference type="RefSeq" id="WP_267562888.1">
    <property type="nucleotide sequence ID" value="NZ_JAPNTZ010000004.1"/>
</dbReference>
<gene>
    <name evidence="2" type="ORF">OWR29_12650</name>
</gene>
<evidence type="ECO:0000313" key="3">
    <source>
        <dbReference type="Proteomes" id="UP001151002"/>
    </source>
</evidence>
<dbReference type="InterPro" id="IPR012338">
    <property type="entry name" value="Beta-lactam/transpept-like"/>
</dbReference>
<dbReference type="SUPFAM" id="SSF56601">
    <property type="entry name" value="beta-lactamase/transpeptidase-like"/>
    <property type="match status" value="1"/>
</dbReference>
<dbReference type="InterPro" id="IPR045155">
    <property type="entry name" value="Beta-lactam_cat"/>
</dbReference>
<organism evidence="2 3">
    <name type="scientific">Paractinoplanes pyxinae</name>
    <dbReference type="NCBI Taxonomy" id="2997416"/>
    <lineage>
        <taxon>Bacteria</taxon>
        <taxon>Bacillati</taxon>
        <taxon>Actinomycetota</taxon>
        <taxon>Actinomycetes</taxon>
        <taxon>Micromonosporales</taxon>
        <taxon>Micromonosporaceae</taxon>
        <taxon>Paractinoplanes</taxon>
    </lineage>
</organism>
<dbReference type="EMBL" id="JAPNTZ010000004">
    <property type="protein sequence ID" value="MCY1138850.1"/>
    <property type="molecule type" value="Genomic_DNA"/>
</dbReference>
<sequence length="284" mass="29628">MTLLDELGVTATAWAAPLPEGAGAGFAADELVTPASVMKIQVALAVARDIEGTRRVVLRSEGRTPGPTGIALMRDEVWMSVRDLLTLMLTISDNVATDELLGLVGIDRVNALTGGLGLARTHIDSDLRTTLDRMAAEAGFADYAAMARLEPAPPGLSETLAGTAALDPRRGSRTTARDTVELLRAVWWDPAGAPVREAMGNQLTRNRIASGFGAEVRVAAKSGGLMGLVRNEAGVVTYPDGGQFAVAVFTRRPPGAAADPARIDAGIGLVARELVGRLRGGRNG</sequence>
<comment type="caution">
    <text evidence="2">The sequence shown here is derived from an EMBL/GenBank/DDBJ whole genome shotgun (WGS) entry which is preliminary data.</text>
</comment>
<dbReference type="Proteomes" id="UP001151002">
    <property type="component" value="Unassembled WGS sequence"/>
</dbReference>
<protein>
    <submittedName>
        <fullName evidence="2">Class A beta-lactamase-related serine hydrolase</fullName>
    </submittedName>
</protein>
<dbReference type="Gene3D" id="3.40.710.10">
    <property type="entry name" value="DD-peptidase/beta-lactamase superfamily"/>
    <property type="match status" value="1"/>
</dbReference>
<keyword evidence="3" id="KW-1185">Reference proteome</keyword>
<name>A0ABT4AYX1_9ACTN</name>
<dbReference type="Pfam" id="PF13354">
    <property type="entry name" value="Beta-lactamase2"/>
    <property type="match status" value="1"/>
</dbReference>
<reference evidence="2" key="1">
    <citation type="submission" date="2022-11" db="EMBL/GenBank/DDBJ databases">
        <authorList>
            <person name="Somphong A."/>
            <person name="Phongsopitanun W."/>
        </authorList>
    </citation>
    <scope>NUCLEOTIDE SEQUENCE</scope>
    <source>
        <strain evidence="2">Pm04-4</strain>
    </source>
</reference>
<dbReference type="GO" id="GO:0016787">
    <property type="term" value="F:hydrolase activity"/>
    <property type="evidence" value="ECO:0007669"/>
    <property type="project" value="UniProtKB-KW"/>
</dbReference>
<evidence type="ECO:0000259" key="1">
    <source>
        <dbReference type="Pfam" id="PF13354"/>
    </source>
</evidence>